<dbReference type="GO" id="GO:0008195">
    <property type="term" value="F:phosphatidate phosphatase activity"/>
    <property type="evidence" value="ECO:0007669"/>
    <property type="project" value="InterPro"/>
</dbReference>
<evidence type="ECO:0000259" key="2">
    <source>
        <dbReference type="Pfam" id="PF09949"/>
    </source>
</evidence>
<organism evidence="3">
    <name type="scientific">Pseudogymnoascus destructans</name>
    <dbReference type="NCBI Taxonomy" id="655981"/>
    <lineage>
        <taxon>Eukaryota</taxon>
        <taxon>Fungi</taxon>
        <taxon>Dikarya</taxon>
        <taxon>Ascomycota</taxon>
        <taxon>Pezizomycotina</taxon>
        <taxon>Leotiomycetes</taxon>
        <taxon>Thelebolales</taxon>
        <taxon>Thelebolaceae</taxon>
        <taxon>Pseudogymnoascus</taxon>
    </lineage>
</organism>
<proteinExistence type="predicted"/>
<feature type="region of interest" description="Disordered" evidence="1">
    <location>
        <begin position="15"/>
        <end position="34"/>
    </location>
</feature>
<dbReference type="PANTHER" id="PTHR28208:SF1">
    <property type="entry name" value="FILAMENT ORGANIZATION PROTEIN APP1-LIKE, PUTATIVE (AFU_ORTHOLOGUE AFUA_1G06650)-RELATED"/>
    <property type="match status" value="1"/>
</dbReference>
<dbReference type="PANTHER" id="PTHR28208">
    <property type="entry name" value="PHOSPHATIDATE PHOSPHATASE APP1"/>
    <property type="match status" value="1"/>
</dbReference>
<dbReference type="VEuPathDB" id="FungiDB:GMDG_07839"/>
<dbReference type="OrthoDB" id="414243at2759"/>
<dbReference type="GO" id="GO:0030479">
    <property type="term" value="C:actin cortical patch"/>
    <property type="evidence" value="ECO:0007669"/>
    <property type="project" value="TreeGrafter"/>
</dbReference>
<accession>A0A176ZXA4</accession>
<dbReference type="AlphaFoldDB" id="A0A176ZXA4"/>
<protein>
    <recommendedName>
        <fullName evidence="2">Phosphatidate phosphatase APP1 catalytic domain-containing protein</fullName>
    </recommendedName>
</protein>
<name>A0A176ZXA4_9PEZI</name>
<dbReference type="InterPro" id="IPR052935">
    <property type="entry name" value="Mg2+_PAP"/>
</dbReference>
<dbReference type="EMBL" id="KV441419">
    <property type="protein sequence ID" value="OAF54556.1"/>
    <property type="molecule type" value="Genomic_DNA"/>
</dbReference>
<sequence length="427" mass="47908">MSRFIRKAAAALETKLDPNPTRAAPGRYESDLEDRARKARNFEDTEAKLPNIRNSPAPDERPSITTNILSFLGTWNPRPHPITSNDTVWLFDNTAYRNPTTNNWEAEVIAAVFDKETGVKVSLVVADIAEKLGLGQAEERIKDRLMPFMQSVLPGRVVDVDFGRRTQLKLGPGGRNGISSDIRQLPQPKNEAVVTGVARVPKGTNGILRIKTVYAEPEGWGVISDVDDTIKVTQTGDPIGILRSTFAADAAPVPGMPLLYSYIQTVVTKSAPWFYLSASPYNLYAFLHEFIHEFYPQGTLILRDASWRNLAGLLTSLTQATQEYKVDRMEKIHSWLPRRQMICIGDSTQSDPEAYGEMYRKYPDWVGLILIRRVENIAEVGLEEKNDASRFEKAFTGVPKDKWHVYRDAEECHKYINDAVGVKVGNA</sequence>
<gene>
    <name evidence="3" type="ORF">VC83_09202</name>
</gene>
<reference evidence="3" key="1">
    <citation type="submission" date="2016-03" db="EMBL/GenBank/DDBJ databases">
        <title>Updated assembly of Pseudogymnoascus destructans, the fungus causing white-nose syndrome of bats.</title>
        <authorList>
            <person name="Palmer J.M."/>
            <person name="Drees K.P."/>
            <person name="Foster J.T."/>
            <person name="Lindner D.L."/>
        </authorList>
    </citation>
    <scope>NUCLEOTIDE SEQUENCE [LARGE SCALE GENOMIC DNA]</scope>
    <source>
        <strain evidence="3">20631-21</strain>
    </source>
</reference>
<dbReference type="GeneID" id="36292239"/>
<feature type="domain" description="Phosphatidate phosphatase APP1 catalytic" evidence="2">
    <location>
        <begin position="220"/>
        <end position="373"/>
    </location>
</feature>
<dbReference type="Proteomes" id="UP000077154">
    <property type="component" value="Unassembled WGS sequence"/>
</dbReference>
<dbReference type="Pfam" id="PF09949">
    <property type="entry name" value="APP1_cat"/>
    <property type="match status" value="1"/>
</dbReference>
<dbReference type="InterPro" id="IPR019236">
    <property type="entry name" value="APP1_cat"/>
</dbReference>
<dbReference type="eggNOG" id="ENOG502RYXR">
    <property type="taxonomic scope" value="Eukaryota"/>
</dbReference>
<evidence type="ECO:0000256" key="1">
    <source>
        <dbReference type="SAM" id="MobiDB-lite"/>
    </source>
</evidence>
<evidence type="ECO:0000313" key="3">
    <source>
        <dbReference type="EMBL" id="OAF54556.1"/>
    </source>
</evidence>
<dbReference type="RefSeq" id="XP_024319860.1">
    <property type="nucleotide sequence ID" value="XM_024472647.1"/>
</dbReference>